<dbReference type="CDD" id="cd01949">
    <property type="entry name" value="GGDEF"/>
    <property type="match status" value="1"/>
</dbReference>
<evidence type="ECO:0000259" key="3">
    <source>
        <dbReference type="PROSITE" id="PS50887"/>
    </source>
</evidence>
<dbReference type="EC" id="2.7.7.65" evidence="1"/>
<dbReference type="InterPro" id="IPR029787">
    <property type="entry name" value="Nucleotide_cyclase"/>
</dbReference>
<feature type="non-terminal residue" evidence="4">
    <location>
        <position position="1"/>
    </location>
</feature>
<dbReference type="NCBIfam" id="TIGR00254">
    <property type="entry name" value="GGDEF"/>
    <property type="match status" value="1"/>
</dbReference>
<dbReference type="InterPro" id="IPR043128">
    <property type="entry name" value="Rev_trsase/Diguanyl_cyclase"/>
</dbReference>
<dbReference type="OrthoDB" id="9813903at2"/>
<evidence type="ECO:0000256" key="2">
    <source>
        <dbReference type="ARBA" id="ARBA00034247"/>
    </source>
</evidence>
<comment type="catalytic activity">
    <reaction evidence="2">
        <text>2 GTP = 3',3'-c-di-GMP + 2 diphosphate</text>
        <dbReference type="Rhea" id="RHEA:24898"/>
        <dbReference type="ChEBI" id="CHEBI:33019"/>
        <dbReference type="ChEBI" id="CHEBI:37565"/>
        <dbReference type="ChEBI" id="CHEBI:58805"/>
        <dbReference type="EC" id="2.7.7.65"/>
    </reaction>
</comment>
<dbReference type="SMART" id="SM00267">
    <property type="entry name" value="GGDEF"/>
    <property type="match status" value="1"/>
</dbReference>
<evidence type="ECO:0000256" key="1">
    <source>
        <dbReference type="ARBA" id="ARBA00012528"/>
    </source>
</evidence>
<dbReference type="GO" id="GO:0043709">
    <property type="term" value="P:cell adhesion involved in single-species biofilm formation"/>
    <property type="evidence" value="ECO:0007669"/>
    <property type="project" value="TreeGrafter"/>
</dbReference>
<dbReference type="RefSeq" id="WP_143083571.1">
    <property type="nucleotide sequence ID" value="NZ_FOUB01000119.1"/>
</dbReference>
<evidence type="ECO:0000313" key="5">
    <source>
        <dbReference type="Proteomes" id="UP000183287"/>
    </source>
</evidence>
<dbReference type="AlphaFoldDB" id="A0A1I4WSD7"/>
<reference evidence="5" key="1">
    <citation type="submission" date="2016-10" db="EMBL/GenBank/DDBJ databases">
        <authorList>
            <person name="Varghese N."/>
            <person name="Submissions S."/>
        </authorList>
    </citation>
    <scope>NUCLEOTIDE SEQUENCE [LARGE SCALE GENOMIC DNA]</scope>
    <source>
        <strain evidence="5">Nm44</strain>
    </source>
</reference>
<protein>
    <recommendedName>
        <fullName evidence="1">diguanylate cyclase</fullName>
        <ecNumber evidence="1">2.7.7.65</ecNumber>
    </recommendedName>
</protein>
<dbReference type="PROSITE" id="PS50887">
    <property type="entry name" value="GGDEF"/>
    <property type="match status" value="1"/>
</dbReference>
<gene>
    <name evidence="4" type="ORF">SAMN05421863_11191</name>
</gene>
<dbReference type="GO" id="GO:0052621">
    <property type="term" value="F:diguanylate cyclase activity"/>
    <property type="evidence" value="ECO:0007669"/>
    <property type="project" value="UniProtKB-EC"/>
</dbReference>
<dbReference type="GO" id="GO:0005886">
    <property type="term" value="C:plasma membrane"/>
    <property type="evidence" value="ECO:0007669"/>
    <property type="project" value="TreeGrafter"/>
</dbReference>
<organism evidence="4 5">
    <name type="scientific">Nitrosomonas communis</name>
    <dbReference type="NCBI Taxonomy" id="44574"/>
    <lineage>
        <taxon>Bacteria</taxon>
        <taxon>Pseudomonadati</taxon>
        <taxon>Pseudomonadota</taxon>
        <taxon>Betaproteobacteria</taxon>
        <taxon>Nitrosomonadales</taxon>
        <taxon>Nitrosomonadaceae</taxon>
        <taxon>Nitrosomonas</taxon>
    </lineage>
</organism>
<dbReference type="InterPro" id="IPR000160">
    <property type="entry name" value="GGDEF_dom"/>
</dbReference>
<dbReference type="FunFam" id="3.30.70.270:FF:000001">
    <property type="entry name" value="Diguanylate cyclase domain protein"/>
    <property type="match status" value="1"/>
</dbReference>
<dbReference type="InterPro" id="IPR050469">
    <property type="entry name" value="Diguanylate_Cyclase"/>
</dbReference>
<dbReference type="EMBL" id="FOUB01000119">
    <property type="protein sequence ID" value="SFN16738.1"/>
    <property type="molecule type" value="Genomic_DNA"/>
</dbReference>
<dbReference type="PANTHER" id="PTHR45138:SF9">
    <property type="entry name" value="DIGUANYLATE CYCLASE DGCM-RELATED"/>
    <property type="match status" value="1"/>
</dbReference>
<dbReference type="Gene3D" id="3.30.70.270">
    <property type="match status" value="1"/>
</dbReference>
<dbReference type="Pfam" id="PF00990">
    <property type="entry name" value="GGDEF"/>
    <property type="match status" value="1"/>
</dbReference>
<dbReference type="SUPFAM" id="SSF55073">
    <property type="entry name" value="Nucleotide cyclase"/>
    <property type="match status" value="1"/>
</dbReference>
<dbReference type="GO" id="GO:1902201">
    <property type="term" value="P:negative regulation of bacterial-type flagellum-dependent cell motility"/>
    <property type="evidence" value="ECO:0007669"/>
    <property type="project" value="TreeGrafter"/>
</dbReference>
<evidence type="ECO:0000313" key="4">
    <source>
        <dbReference type="EMBL" id="SFN16738.1"/>
    </source>
</evidence>
<keyword evidence="5" id="KW-1185">Reference proteome</keyword>
<name>A0A1I4WSD7_9PROT</name>
<feature type="domain" description="GGDEF" evidence="3">
    <location>
        <begin position="62"/>
        <end position="195"/>
    </location>
</feature>
<dbReference type="PANTHER" id="PTHR45138">
    <property type="entry name" value="REGULATORY COMPONENTS OF SENSORY TRANSDUCTION SYSTEM"/>
    <property type="match status" value="1"/>
</dbReference>
<dbReference type="Proteomes" id="UP000183287">
    <property type="component" value="Unassembled WGS sequence"/>
</dbReference>
<sequence>KKAEDELHRANLTIEVANRELQQAFGREQLKARTDELTRLNNRRYFYELSRKLFNLARRYQTPLSVFIFDIDHFKQINDKYGHQFGDTVLRHVAQVISEHVRETDVLARYGGEEFIVTLPNTTVHEALAAAEHLRKGISASREIANGRKIIVTISVGVAEMMIHEDTLDRLIQRADQALYTAKNAGRNCSRFFSSDCAYLPKASKRQ</sequence>
<proteinExistence type="predicted"/>
<accession>A0A1I4WSD7</accession>